<feature type="compositionally biased region" description="Polar residues" evidence="1">
    <location>
        <begin position="35"/>
        <end position="52"/>
    </location>
</feature>
<dbReference type="EMBL" id="LKMD01000105">
    <property type="protein sequence ID" value="PIA93121.1"/>
    <property type="molecule type" value="Genomic_DNA"/>
</dbReference>
<dbReference type="Proteomes" id="UP000230605">
    <property type="component" value="Chromosome 4"/>
</dbReference>
<proteinExistence type="predicted"/>
<accession>A0A2G5HKM8</accession>
<evidence type="ECO:0000313" key="3">
    <source>
        <dbReference type="Proteomes" id="UP000230605"/>
    </source>
</evidence>
<dbReference type="AlphaFoldDB" id="A0A2G5HKM8"/>
<feature type="compositionally biased region" description="Low complexity" evidence="1">
    <location>
        <begin position="13"/>
        <end position="23"/>
    </location>
</feature>
<feature type="region of interest" description="Disordered" evidence="1">
    <location>
        <begin position="1"/>
        <end position="52"/>
    </location>
</feature>
<reference evidence="2 3" key="1">
    <citation type="submission" date="2015-10" db="EMBL/GenBank/DDBJ databases">
        <title>The cercosporin biosynthetic gene cluster was horizontally transferred to several fungal lineages and shown to be expanded in Cercospora beticola based on microsynteny with recipient genomes.</title>
        <authorList>
            <person name="De Jonge R."/>
            <person name="Ebert M.K."/>
            <person name="Suttle J.C."/>
            <person name="Jurick Ii W.M."/>
            <person name="Secor G.A."/>
            <person name="Thomma B.P."/>
            <person name="Van De Peer Y."/>
            <person name="Bolton M.D."/>
        </authorList>
    </citation>
    <scope>NUCLEOTIDE SEQUENCE [LARGE SCALE GENOMIC DNA]</scope>
    <source>
        <strain evidence="2 3">09-40</strain>
    </source>
</reference>
<name>A0A2G5HKM8_CERBT</name>
<evidence type="ECO:0000313" key="2">
    <source>
        <dbReference type="EMBL" id="PIA93121.1"/>
    </source>
</evidence>
<organism evidence="2 3">
    <name type="scientific">Cercospora beticola</name>
    <name type="common">Sugarbeet leaf spot fungus</name>
    <dbReference type="NCBI Taxonomy" id="122368"/>
    <lineage>
        <taxon>Eukaryota</taxon>
        <taxon>Fungi</taxon>
        <taxon>Dikarya</taxon>
        <taxon>Ascomycota</taxon>
        <taxon>Pezizomycotina</taxon>
        <taxon>Dothideomycetes</taxon>
        <taxon>Dothideomycetidae</taxon>
        <taxon>Mycosphaerellales</taxon>
        <taxon>Mycosphaerellaceae</taxon>
        <taxon>Cercospora</taxon>
    </lineage>
</organism>
<evidence type="ECO:0000256" key="1">
    <source>
        <dbReference type="SAM" id="MobiDB-lite"/>
    </source>
</evidence>
<comment type="caution">
    <text evidence="2">The sequence shown here is derived from an EMBL/GenBank/DDBJ whole genome shotgun (WGS) entry which is preliminary data.</text>
</comment>
<protein>
    <submittedName>
        <fullName evidence="2">Uncharacterized protein</fullName>
    </submittedName>
</protein>
<sequence length="52" mass="5517">MAPTGNTACQRQSNTTGSTSSTSRRACPTPHRSPSRASEMSCRSGQPTKPKH</sequence>
<gene>
    <name evidence="2" type="ORF">CB0940_04795</name>
</gene>
<feature type="compositionally biased region" description="Polar residues" evidence="1">
    <location>
        <begin position="1"/>
        <end position="12"/>
    </location>
</feature>